<evidence type="ECO:0000313" key="3">
    <source>
        <dbReference type="Proteomes" id="UP000658320"/>
    </source>
</evidence>
<accession>A0A918KYF4</accession>
<proteinExistence type="predicted"/>
<keyword evidence="3" id="KW-1185">Reference proteome</keyword>
<dbReference type="AlphaFoldDB" id="A0A918KYF4"/>
<gene>
    <name evidence="2" type="ORF">GCM10010251_75670</name>
</gene>
<dbReference type="SUPFAM" id="SSF51011">
    <property type="entry name" value="Glycosyl hydrolase domain"/>
    <property type="match status" value="1"/>
</dbReference>
<evidence type="ECO:0000256" key="1">
    <source>
        <dbReference type="SAM" id="MobiDB-lite"/>
    </source>
</evidence>
<evidence type="ECO:0000313" key="2">
    <source>
        <dbReference type="EMBL" id="GGR47490.1"/>
    </source>
</evidence>
<protein>
    <submittedName>
        <fullName evidence="2">Uncharacterized protein</fullName>
    </submittedName>
</protein>
<sequence>MTEHLVLADSDPDATNTAHRRDRGTPHPATGTTVTDGVLHAELEPLSWNMTRLTNQLH</sequence>
<dbReference type="InterPro" id="IPR013780">
    <property type="entry name" value="Glyco_hydro_b"/>
</dbReference>
<dbReference type="Proteomes" id="UP000658320">
    <property type="component" value="Unassembled WGS sequence"/>
</dbReference>
<reference evidence="2" key="1">
    <citation type="journal article" date="2014" name="Int. J. Syst. Evol. Microbiol.">
        <title>Complete genome sequence of Corynebacterium casei LMG S-19264T (=DSM 44701T), isolated from a smear-ripened cheese.</title>
        <authorList>
            <consortium name="US DOE Joint Genome Institute (JGI-PGF)"/>
            <person name="Walter F."/>
            <person name="Albersmeier A."/>
            <person name="Kalinowski J."/>
            <person name="Ruckert C."/>
        </authorList>
    </citation>
    <scope>NUCLEOTIDE SEQUENCE</scope>
    <source>
        <strain evidence="2">JCM 4346</strain>
    </source>
</reference>
<feature type="region of interest" description="Disordered" evidence="1">
    <location>
        <begin position="1"/>
        <end position="35"/>
    </location>
</feature>
<dbReference type="Gene3D" id="2.60.40.1180">
    <property type="entry name" value="Golgi alpha-mannosidase II"/>
    <property type="match status" value="1"/>
</dbReference>
<reference evidence="2" key="2">
    <citation type="submission" date="2020-09" db="EMBL/GenBank/DDBJ databases">
        <authorList>
            <person name="Sun Q."/>
            <person name="Ohkuma M."/>
        </authorList>
    </citation>
    <scope>NUCLEOTIDE SEQUENCE</scope>
    <source>
        <strain evidence="2">JCM 4346</strain>
    </source>
</reference>
<comment type="caution">
    <text evidence="2">The sequence shown here is derived from an EMBL/GenBank/DDBJ whole genome shotgun (WGS) entry which is preliminary data.</text>
</comment>
<organism evidence="2 3">
    <name type="scientific">Streptomyces aurantiogriseus</name>
    <dbReference type="NCBI Taxonomy" id="66870"/>
    <lineage>
        <taxon>Bacteria</taxon>
        <taxon>Bacillati</taxon>
        <taxon>Actinomycetota</taxon>
        <taxon>Actinomycetes</taxon>
        <taxon>Kitasatosporales</taxon>
        <taxon>Streptomycetaceae</taxon>
        <taxon>Streptomyces</taxon>
    </lineage>
</organism>
<dbReference type="EMBL" id="BMSX01000023">
    <property type="protein sequence ID" value="GGR47490.1"/>
    <property type="molecule type" value="Genomic_DNA"/>
</dbReference>
<name>A0A918KYF4_9ACTN</name>